<accession>A0A6A4RXE9</accession>
<gene>
    <name evidence="2" type="ORF">F2P81_020227</name>
</gene>
<keyword evidence="1" id="KW-0472">Membrane</keyword>
<evidence type="ECO:0000313" key="3">
    <source>
        <dbReference type="Proteomes" id="UP000438429"/>
    </source>
</evidence>
<protein>
    <submittedName>
        <fullName evidence="2">Uncharacterized protein</fullName>
    </submittedName>
</protein>
<name>A0A6A4RXE9_SCOMX</name>
<dbReference type="AlphaFoldDB" id="A0A6A4RXE9"/>
<sequence length="220" mass="24751">MRRGRSVPGAETRDYPETETYFSFKIEKVAKSLTLMRDPFFFGATSFDVALITSYALYILYRSTSAFVFPVLVFLHDRLTLCPADTHNTSQRESGPLSIGCRWPYDNLESIKQLRKCGIHQIFNSAPPAKLVIVQLVLSNKHDTVKCSQSADYMSIACPLCSASSNHNGAYESSRQALRNAPLRLEKRSRCIHPPCSKHYAGPASVVSFRCRTLQTPTHR</sequence>
<organism evidence="2 3">
    <name type="scientific">Scophthalmus maximus</name>
    <name type="common">Turbot</name>
    <name type="synonym">Psetta maxima</name>
    <dbReference type="NCBI Taxonomy" id="52904"/>
    <lineage>
        <taxon>Eukaryota</taxon>
        <taxon>Metazoa</taxon>
        <taxon>Chordata</taxon>
        <taxon>Craniata</taxon>
        <taxon>Vertebrata</taxon>
        <taxon>Euteleostomi</taxon>
        <taxon>Actinopterygii</taxon>
        <taxon>Neopterygii</taxon>
        <taxon>Teleostei</taxon>
        <taxon>Neoteleostei</taxon>
        <taxon>Acanthomorphata</taxon>
        <taxon>Carangaria</taxon>
        <taxon>Pleuronectiformes</taxon>
        <taxon>Pleuronectoidei</taxon>
        <taxon>Scophthalmidae</taxon>
        <taxon>Scophthalmus</taxon>
    </lineage>
</organism>
<evidence type="ECO:0000313" key="2">
    <source>
        <dbReference type="EMBL" id="KAF0027486.1"/>
    </source>
</evidence>
<keyword evidence="1" id="KW-1133">Transmembrane helix</keyword>
<dbReference type="EMBL" id="VEVO01000018">
    <property type="protein sequence ID" value="KAF0027486.1"/>
    <property type="molecule type" value="Genomic_DNA"/>
</dbReference>
<reference evidence="2 3" key="1">
    <citation type="submission" date="2019-06" db="EMBL/GenBank/DDBJ databases">
        <title>Draft genomes of female and male turbot (Scophthalmus maximus).</title>
        <authorList>
            <person name="Xu H."/>
            <person name="Xu X.-W."/>
            <person name="Shao C."/>
            <person name="Chen S."/>
        </authorList>
    </citation>
    <scope>NUCLEOTIDE SEQUENCE [LARGE SCALE GENOMIC DNA]</scope>
    <source>
        <strain evidence="2">Ysfricsl-2016a</strain>
        <tissue evidence="2">Blood</tissue>
    </source>
</reference>
<comment type="caution">
    <text evidence="2">The sequence shown here is derived from an EMBL/GenBank/DDBJ whole genome shotgun (WGS) entry which is preliminary data.</text>
</comment>
<proteinExistence type="predicted"/>
<dbReference type="Proteomes" id="UP000438429">
    <property type="component" value="Unassembled WGS sequence"/>
</dbReference>
<keyword evidence="1" id="KW-0812">Transmembrane</keyword>
<evidence type="ECO:0000256" key="1">
    <source>
        <dbReference type="SAM" id="Phobius"/>
    </source>
</evidence>
<feature type="transmembrane region" description="Helical" evidence="1">
    <location>
        <begin position="40"/>
        <end position="61"/>
    </location>
</feature>